<organism evidence="2 3">
    <name type="scientific">Mycena venus</name>
    <dbReference type="NCBI Taxonomy" id="2733690"/>
    <lineage>
        <taxon>Eukaryota</taxon>
        <taxon>Fungi</taxon>
        <taxon>Dikarya</taxon>
        <taxon>Basidiomycota</taxon>
        <taxon>Agaricomycotina</taxon>
        <taxon>Agaricomycetes</taxon>
        <taxon>Agaricomycetidae</taxon>
        <taxon>Agaricales</taxon>
        <taxon>Marasmiineae</taxon>
        <taxon>Mycenaceae</taxon>
        <taxon>Mycena</taxon>
    </lineage>
</organism>
<name>A0A8H6YHD1_9AGAR</name>
<reference evidence="2" key="1">
    <citation type="submission" date="2020-05" db="EMBL/GenBank/DDBJ databases">
        <title>Mycena genomes resolve the evolution of fungal bioluminescence.</title>
        <authorList>
            <person name="Tsai I.J."/>
        </authorList>
    </citation>
    <scope>NUCLEOTIDE SEQUENCE</scope>
    <source>
        <strain evidence="2">CCC161011</strain>
    </source>
</reference>
<sequence length="221" mass="24604">MATADYLDTTFVHTWMLIRASNADMEPSSLRHMHPDFVRCRVEKVHDSPTVYTLYISASVSNQLDVPASARTSPVAFLDQYITDSALAAPGWVHWKETRFFENSRASFIGMFVEMALWSSNLATPKRANTMIEWAQMISAGTWAESQRLGPATPLRPTMPRNTKQRRSSGVGRTSAEIIETPTRVFKGDLDSDDLCDGDQSASEVLSATEYALQPLLPLLS</sequence>
<comment type="caution">
    <text evidence="2">The sequence shown here is derived from an EMBL/GenBank/DDBJ whole genome shotgun (WGS) entry which is preliminary data.</text>
</comment>
<dbReference type="AlphaFoldDB" id="A0A8H6YHD1"/>
<keyword evidence="3" id="KW-1185">Reference proteome</keyword>
<evidence type="ECO:0000256" key="1">
    <source>
        <dbReference type="SAM" id="MobiDB-lite"/>
    </source>
</evidence>
<protein>
    <submittedName>
        <fullName evidence="2">Uncharacterized protein</fullName>
    </submittedName>
</protein>
<evidence type="ECO:0000313" key="3">
    <source>
        <dbReference type="Proteomes" id="UP000620124"/>
    </source>
</evidence>
<proteinExistence type="predicted"/>
<dbReference type="Proteomes" id="UP000620124">
    <property type="component" value="Unassembled WGS sequence"/>
</dbReference>
<evidence type="ECO:0000313" key="2">
    <source>
        <dbReference type="EMBL" id="KAF7358279.1"/>
    </source>
</evidence>
<accession>A0A8H6YHD1</accession>
<gene>
    <name evidence="2" type="ORF">MVEN_00877000</name>
</gene>
<dbReference type="EMBL" id="JACAZI010000006">
    <property type="protein sequence ID" value="KAF7358279.1"/>
    <property type="molecule type" value="Genomic_DNA"/>
</dbReference>
<feature type="region of interest" description="Disordered" evidence="1">
    <location>
        <begin position="150"/>
        <end position="174"/>
    </location>
</feature>
<dbReference type="OrthoDB" id="3024583at2759"/>